<evidence type="ECO:0000313" key="4">
    <source>
        <dbReference type="EMBL" id="BBM35693.1"/>
    </source>
</evidence>
<reference evidence="4 5" key="1">
    <citation type="submission" date="2019-07" db="EMBL/GenBank/DDBJ databases">
        <title>Complete Genome Sequence of Leptotrichia goodfellowii Strain JCM 16774.</title>
        <authorList>
            <person name="Watanabe S."/>
            <person name="Cui L."/>
        </authorList>
    </citation>
    <scope>NUCLEOTIDE SEQUENCE [LARGE SCALE GENOMIC DNA]</scope>
    <source>
        <strain evidence="4 5">JCM16774</strain>
    </source>
</reference>
<dbReference type="Gene3D" id="1.10.10.10">
    <property type="entry name" value="Winged helix-like DNA-binding domain superfamily/Winged helix DNA-binding domain"/>
    <property type="match status" value="1"/>
</dbReference>
<dbReference type="SMART" id="SM00420">
    <property type="entry name" value="HTH_DEOR"/>
    <property type="match status" value="1"/>
</dbReference>
<evidence type="ECO:0000256" key="2">
    <source>
        <dbReference type="ARBA" id="ARBA00023163"/>
    </source>
</evidence>
<proteinExistence type="predicted"/>
<dbReference type="GO" id="GO:0003700">
    <property type="term" value="F:DNA-binding transcription factor activity"/>
    <property type="evidence" value="ECO:0007669"/>
    <property type="project" value="InterPro"/>
</dbReference>
<dbReference type="PANTHER" id="PTHR30363">
    <property type="entry name" value="HTH-TYPE TRANSCRIPTIONAL REGULATOR SRLR-RELATED"/>
    <property type="match status" value="1"/>
</dbReference>
<dbReference type="SUPFAM" id="SSF46785">
    <property type="entry name" value="Winged helix' DNA-binding domain"/>
    <property type="match status" value="1"/>
</dbReference>
<dbReference type="SUPFAM" id="SSF100950">
    <property type="entry name" value="NagB/RpiA/CoA transferase-like"/>
    <property type="match status" value="1"/>
</dbReference>
<dbReference type="PROSITE" id="PS51000">
    <property type="entry name" value="HTH_DEOR_2"/>
    <property type="match status" value="1"/>
</dbReference>
<dbReference type="AlphaFoldDB" id="A0A510JCA7"/>
<organism evidence="4 5">
    <name type="scientific">Pseudoleptotrichia goodfellowii</name>
    <dbReference type="NCBI Taxonomy" id="157692"/>
    <lineage>
        <taxon>Bacteria</taxon>
        <taxon>Fusobacteriati</taxon>
        <taxon>Fusobacteriota</taxon>
        <taxon>Fusobacteriia</taxon>
        <taxon>Fusobacteriales</taxon>
        <taxon>Leptotrichiaceae</taxon>
        <taxon>Pseudoleptotrichia</taxon>
    </lineage>
</organism>
<dbReference type="InterPro" id="IPR036390">
    <property type="entry name" value="WH_DNA-bd_sf"/>
</dbReference>
<dbReference type="KEGG" id="lgo:JCM16774_0622"/>
<sequence length="255" mass="28840">MFVSERLDEIIHLINQEGKVEVNKLSKKFNVSKDLIRKDLSKLEENGILERTYGGAVKKRKLAETVTITSRISKNLDAKQKIAQKALKFLKPKESIFLDISSINYILAHELIKNNWEITVITNMIDIMHLISLNPDSKIKLIGIGGTCNNIIDGFVGISSINQINNFNVDRCFIGTIGINTYNGNVSTYEQDDGLTKVAIMNTSKNKYLITEISKIDQDGKYNFSNLKMFDCLITDSNISDSAIKELKKYRIKIV</sequence>
<keyword evidence="2" id="KW-0804">Transcription</keyword>
<dbReference type="PRINTS" id="PR00037">
    <property type="entry name" value="HTHLACR"/>
</dbReference>
<dbReference type="OrthoDB" id="9797223at2"/>
<dbReference type="InterPro" id="IPR037171">
    <property type="entry name" value="NagB/RpiA_transferase-like"/>
</dbReference>
<dbReference type="InterPro" id="IPR036388">
    <property type="entry name" value="WH-like_DNA-bd_sf"/>
</dbReference>
<keyword evidence="1" id="KW-0805">Transcription regulation</keyword>
<gene>
    <name evidence="4" type="ORF">JCM16774_0622</name>
</gene>
<dbReference type="PANTHER" id="PTHR30363:SF44">
    <property type="entry name" value="AGA OPERON TRANSCRIPTIONAL REPRESSOR-RELATED"/>
    <property type="match status" value="1"/>
</dbReference>
<accession>A0A510JCA7</accession>
<dbReference type="STRING" id="714315.GCA_000516535_00621"/>
<dbReference type="RefSeq" id="WP_026737203.1">
    <property type="nucleotide sequence ID" value="NZ_AP019822.1"/>
</dbReference>
<dbReference type="InterPro" id="IPR050313">
    <property type="entry name" value="Carb_Metab_HTH_regulators"/>
</dbReference>
<dbReference type="EMBL" id="AP019822">
    <property type="protein sequence ID" value="BBM35693.1"/>
    <property type="molecule type" value="Genomic_DNA"/>
</dbReference>
<evidence type="ECO:0000256" key="1">
    <source>
        <dbReference type="ARBA" id="ARBA00023015"/>
    </source>
</evidence>
<name>A0A510JCA7_9FUSO</name>
<dbReference type="InterPro" id="IPR001034">
    <property type="entry name" value="DeoR_HTH"/>
</dbReference>
<dbReference type="Proteomes" id="UP000321606">
    <property type="component" value="Chromosome"/>
</dbReference>
<evidence type="ECO:0000313" key="5">
    <source>
        <dbReference type="Proteomes" id="UP000321606"/>
    </source>
</evidence>
<dbReference type="InterPro" id="IPR014036">
    <property type="entry name" value="DeoR-like_C"/>
</dbReference>
<evidence type="ECO:0000259" key="3">
    <source>
        <dbReference type="PROSITE" id="PS51000"/>
    </source>
</evidence>
<dbReference type="SMART" id="SM01134">
    <property type="entry name" value="DeoRC"/>
    <property type="match status" value="1"/>
</dbReference>
<dbReference type="Pfam" id="PF00455">
    <property type="entry name" value="DeoRC"/>
    <property type="match status" value="1"/>
</dbReference>
<feature type="domain" description="HTH deoR-type" evidence="3">
    <location>
        <begin position="3"/>
        <end position="58"/>
    </location>
</feature>
<dbReference type="Pfam" id="PF08220">
    <property type="entry name" value="HTH_DeoR"/>
    <property type="match status" value="1"/>
</dbReference>
<protein>
    <submittedName>
        <fullName evidence="4">Transcriptional regulator, DeoR family</fullName>
    </submittedName>
</protein>